<reference evidence="5 6" key="1">
    <citation type="submission" date="2019-03" db="EMBL/GenBank/DDBJ databases">
        <title>Genomics of glacier-inhabiting Cryobacterium strains.</title>
        <authorList>
            <person name="Liu Q."/>
            <person name="Xin Y.-H."/>
        </authorList>
    </citation>
    <scope>NUCLEOTIDE SEQUENCE [LARGE SCALE GENOMIC DNA]</scope>
    <source>
        <strain evidence="5 6">Sr47</strain>
    </source>
</reference>
<dbReference type="InterPro" id="IPR044946">
    <property type="entry name" value="Restrct_endonuc_typeI_TRD_sf"/>
</dbReference>
<evidence type="ECO:0000313" key="5">
    <source>
        <dbReference type="EMBL" id="TFB56749.1"/>
    </source>
</evidence>
<proteinExistence type="inferred from homology"/>
<dbReference type="GO" id="GO:0009307">
    <property type="term" value="P:DNA restriction-modification system"/>
    <property type="evidence" value="ECO:0007669"/>
    <property type="project" value="UniProtKB-KW"/>
</dbReference>
<keyword evidence="5" id="KW-0378">Hydrolase</keyword>
<dbReference type="InterPro" id="IPR000055">
    <property type="entry name" value="Restrct_endonuc_typeI_TRD"/>
</dbReference>
<evidence type="ECO:0000313" key="6">
    <source>
        <dbReference type="Proteomes" id="UP000297866"/>
    </source>
</evidence>
<comment type="caution">
    <text evidence="5">The sequence shown here is derived from an EMBL/GenBank/DDBJ whole genome shotgun (WGS) entry which is preliminary data.</text>
</comment>
<dbReference type="Gene3D" id="3.90.220.20">
    <property type="entry name" value="DNA methylase specificity domains"/>
    <property type="match status" value="2"/>
</dbReference>
<keyword evidence="2" id="KW-0680">Restriction system</keyword>
<dbReference type="GO" id="GO:0004519">
    <property type="term" value="F:endonuclease activity"/>
    <property type="evidence" value="ECO:0007669"/>
    <property type="project" value="UniProtKB-KW"/>
</dbReference>
<dbReference type="EMBL" id="SOEZ01000006">
    <property type="protein sequence ID" value="TFB56749.1"/>
    <property type="molecule type" value="Genomic_DNA"/>
</dbReference>
<sequence>MNPEFRSYSLGHLTSLITSGPRGWAGHYSDSGSPFLRIANLGRGGIRLDLDVEKLRFVRPPSDRSEGTRTNLKSGDVLISITAELGKIGYVAEAFPGQAFVSQHLCLVRPRPDRVDGEYLAYLLSSAPYQTKFNRLSDAGAKAALNLRAVRELRVPVPSLDRQRKIAEILCAWDDSIDELVRLRDARKLEFTGLRVQVFGEQSAIRERWAAVSIRSIATRVVRKSDGAAHPVMTVSSRSGFVLQSDKYSRDMAGLSVANYTRLHEGEFAYNKGNSLTYPQGCVFALSASSALVPNVYFCFRLNGDLNPRFYEHLFAAGTLNRQLAQVISSGVRNNGLLNLSAEDFFNSRVPMPSRAEQDAVADVFDAATQEIDLLDRNLALLRTQKRGLMQKLLIGDVRLAPEAATLV</sequence>
<evidence type="ECO:0000256" key="3">
    <source>
        <dbReference type="ARBA" id="ARBA00023125"/>
    </source>
</evidence>
<dbReference type="RefSeq" id="WP_134486764.1">
    <property type="nucleotide sequence ID" value="NZ_SOEZ01000006.1"/>
</dbReference>
<dbReference type="OrthoDB" id="3197085at2"/>
<dbReference type="PANTHER" id="PTHR30408">
    <property type="entry name" value="TYPE-1 RESTRICTION ENZYME ECOKI SPECIFICITY PROTEIN"/>
    <property type="match status" value="1"/>
</dbReference>
<keyword evidence="5" id="KW-0540">Nuclease</keyword>
<feature type="domain" description="Type I restriction modification DNA specificity" evidence="4">
    <location>
        <begin position="70"/>
        <end position="177"/>
    </location>
</feature>
<dbReference type="PANTHER" id="PTHR30408:SF12">
    <property type="entry name" value="TYPE I RESTRICTION ENZYME MJAVIII SPECIFICITY SUBUNIT"/>
    <property type="match status" value="1"/>
</dbReference>
<protein>
    <submittedName>
        <fullName evidence="5">Restriction endonuclease subunit S</fullName>
    </submittedName>
</protein>
<dbReference type="GO" id="GO:0003677">
    <property type="term" value="F:DNA binding"/>
    <property type="evidence" value="ECO:0007669"/>
    <property type="project" value="UniProtKB-KW"/>
</dbReference>
<dbReference type="Pfam" id="PF01420">
    <property type="entry name" value="Methylase_S"/>
    <property type="match status" value="1"/>
</dbReference>
<dbReference type="AlphaFoldDB" id="A0A4R8UK99"/>
<accession>A0A4R8UK99</accession>
<evidence type="ECO:0000256" key="2">
    <source>
        <dbReference type="ARBA" id="ARBA00022747"/>
    </source>
</evidence>
<keyword evidence="3" id="KW-0238">DNA-binding</keyword>
<evidence type="ECO:0000259" key="4">
    <source>
        <dbReference type="Pfam" id="PF01420"/>
    </source>
</evidence>
<organism evidence="5 6">
    <name type="scientific">Cryobacterium tagatosivorans</name>
    <dbReference type="NCBI Taxonomy" id="1259199"/>
    <lineage>
        <taxon>Bacteria</taxon>
        <taxon>Bacillati</taxon>
        <taxon>Actinomycetota</taxon>
        <taxon>Actinomycetes</taxon>
        <taxon>Micrococcales</taxon>
        <taxon>Microbacteriaceae</taxon>
        <taxon>Cryobacterium</taxon>
    </lineage>
</organism>
<gene>
    <name evidence="5" type="ORF">E3O23_00595</name>
</gene>
<dbReference type="InterPro" id="IPR052021">
    <property type="entry name" value="Type-I_RS_S_subunit"/>
</dbReference>
<comment type="similarity">
    <text evidence="1">Belongs to the type-I restriction system S methylase family.</text>
</comment>
<dbReference type="SUPFAM" id="SSF116734">
    <property type="entry name" value="DNA methylase specificity domain"/>
    <property type="match status" value="2"/>
</dbReference>
<keyword evidence="5" id="KW-0255">Endonuclease</keyword>
<evidence type="ECO:0000256" key="1">
    <source>
        <dbReference type="ARBA" id="ARBA00010923"/>
    </source>
</evidence>
<keyword evidence="6" id="KW-1185">Reference proteome</keyword>
<name>A0A4R8UK99_9MICO</name>
<dbReference type="Proteomes" id="UP000297866">
    <property type="component" value="Unassembled WGS sequence"/>
</dbReference>